<comment type="caution">
    <text evidence="1">The sequence shown here is derived from an EMBL/GenBank/DDBJ whole genome shotgun (WGS) entry which is preliminary data.</text>
</comment>
<proteinExistence type="predicted"/>
<name>A0AAD4CZU9_ASPNN</name>
<keyword evidence="2" id="KW-1185">Reference proteome</keyword>
<gene>
    <name evidence="1" type="ORF">FE257_006657</name>
</gene>
<evidence type="ECO:0000313" key="2">
    <source>
        <dbReference type="Proteomes" id="UP001194746"/>
    </source>
</evidence>
<protein>
    <submittedName>
        <fullName evidence="1">Uncharacterized protein</fullName>
    </submittedName>
</protein>
<accession>A0AAD4CZU9</accession>
<organism evidence="1 2">
    <name type="scientific">Aspergillus nanangensis</name>
    <dbReference type="NCBI Taxonomy" id="2582783"/>
    <lineage>
        <taxon>Eukaryota</taxon>
        <taxon>Fungi</taxon>
        <taxon>Dikarya</taxon>
        <taxon>Ascomycota</taxon>
        <taxon>Pezizomycotina</taxon>
        <taxon>Eurotiomycetes</taxon>
        <taxon>Eurotiomycetidae</taxon>
        <taxon>Eurotiales</taxon>
        <taxon>Aspergillaceae</taxon>
        <taxon>Aspergillus</taxon>
        <taxon>Aspergillus subgen. Circumdati</taxon>
    </lineage>
</organism>
<reference evidence="1" key="2">
    <citation type="submission" date="2020-02" db="EMBL/GenBank/DDBJ databases">
        <authorList>
            <person name="Gilchrist C.L.M."/>
            <person name="Chooi Y.-H."/>
        </authorList>
    </citation>
    <scope>NUCLEOTIDE SEQUENCE</scope>
    <source>
        <strain evidence="1">MST-FP2251</strain>
    </source>
</reference>
<reference evidence="1" key="1">
    <citation type="journal article" date="2019" name="Beilstein J. Org. Chem.">
        <title>Nanangenines: drimane sesquiterpenoids as the dominant metabolite cohort of a novel Australian fungus, Aspergillus nanangensis.</title>
        <authorList>
            <person name="Lacey H.J."/>
            <person name="Gilchrist C.L.M."/>
            <person name="Crombie A."/>
            <person name="Kalaitzis J.A."/>
            <person name="Vuong D."/>
            <person name="Rutledge P.J."/>
            <person name="Turner P."/>
            <person name="Pitt J.I."/>
            <person name="Lacey E."/>
            <person name="Chooi Y.H."/>
            <person name="Piggott A.M."/>
        </authorList>
    </citation>
    <scope>NUCLEOTIDE SEQUENCE</scope>
    <source>
        <strain evidence="1">MST-FP2251</strain>
    </source>
</reference>
<evidence type="ECO:0000313" key="1">
    <source>
        <dbReference type="EMBL" id="KAF9894767.1"/>
    </source>
</evidence>
<dbReference type="EMBL" id="VCAU01000003">
    <property type="protein sequence ID" value="KAF9894767.1"/>
    <property type="molecule type" value="Genomic_DNA"/>
</dbReference>
<dbReference type="AlphaFoldDB" id="A0AAD4CZU9"/>
<sequence>MESLVLIRMPPLNWHMQRANKSSYLLIDVDYGVISEEMAASATFDLMTIQRLPQHRTCTFQETLETFLAQFHELSSRRPNHFELSTEQMFSDAAHLQVDLLRELSTNVTDLSSDTTVIALCLECLSIVEDIDHIIGQTVALTEDELFEDGSPVVLVEPDDDDRAILPTIEAHKLTQTPTPSAQERKPGFHLDSGLDSMLDYIVHQVFRLLDSQDPRHWPTVLYVLLILEHIRGALMPHQPWMQKVHEASRWLNHTILEDLARYYYIYTDGGLLLSDRWDEKAYSRRVGDDQLAIRHARMLNQLWLDLDDGDWDRREGRTSLGNFRAKVEFFAYGCAI</sequence>
<dbReference type="Proteomes" id="UP001194746">
    <property type="component" value="Unassembled WGS sequence"/>
</dbReference>